<evidence type="ECO:0000313" key="1">
    <source>
        <dbReference type="EMBL" id="QJA66666.1"/>
    </source>
</evidence>
<dbReference type="EMBL" id="MT141558">
    <property type="protein sequence ID" value="QJA66666.1"/>
    <property type="molecule type" value="Genomic_DNA"/>
</dbReference>
<sequence length="141" mass="14931">MAVVATVSNHFKYQLMAKAVSILSDTFKLVFMNSSFAFDKDTHATYADISANEISAGSGYTTGGMTITLSSLTEDDTNDKATALWTQYVFTATGAVGPVGAAVVIDTTVTEKTVVMCIDFGTDYTLSNGDQLKITPKLDGS</sequence>
<name>A0A6M3JA48_9ZZZZ</name>
<organism evidence="1">
    <name type="scientific">viral metagenome</name>
    <dbReference type="NCBI Taxonomy" id="1070528"/>
    <lineage>
        <taxon>unclassified sequences</taxon>
        <taxon>metagenomes</taxon>
        <taxon>organismal metagenomes</taxon>
    </lineage>
</organism>
<protein>
    <submittedName>
        <fullName evidence="1">Uncharacterized protein</fullName>
    </submittedName>
</protein>
<accession>A0A6M3JA48</accession>
<gene>
    <name evidence="1" type="ORF">MM415B00340_0050</name>
</gene>
<proteinExistence type="predicted"/>
<reference evidence="1" key="1">
    <citation type="submission" date="2020-03" db="EMBL/GenBank/DDBJ databases">
        <title>The deep terrestrial virosphere.</title>
        <authorList>
            <person name="Holmfeldt K."/>
            <person name="Nilsson E."/>
            <person name="Simone D."/>
            <person name="Lopez-Fernandez M."/>
            <person name="Wu X."/>
            <person name="de Brujin I."/>
            <person name="Lundin D."/>
            <person name="Andersson A."/>
            <person name="Bertilsson S."/>
            <person name="Dopson M."/>
        </authorList>
    </citation>
    <scope>NUCLEOTIDE SEQUENCE</scope>
    <source>
        <strain evidence="1">MM415B00340</strain>
    </source>
</reference>
<dbReference type="AlphaFoldDB" id="A0A6M3JA48"/>